<sequence>MDTPLLSPGTETCGTSEAPSTKFALPPDPEPRLTGCWMVTVDRNLDCMPSDEQRYLKNPCIYRLPAFITKLNSDAYQPHVVSFGPYHHGEDHLVPMEEHKHRACDRFLERSGKSLEPFFESLRDAARDLKESYDALNGKWKEDRGDHFLELMIRDGCFMLEIMRATTAEKEKNDYAPNDPIFSTHRLAYITPYIRRDMLMLENQLPMLVLYQLVAVESNGEERDEYINKTNNLVLSFYSLDTSITGMGRCLHVVDVFRKGRLREPQKVQHKKINVGPEAGEGDKSSLDTCIPGMGHVVDVFRKCLPKKTKEVQHGIIRSATELKETGIQFQKSLTSSLKDISFARGVLKLPAIMVDDTTKSELLNLMTFERLHIGTGNEITSYTKFMDNIINNERDVALLHAQGIIQNSIGCDDAVADLFNSLCKEVTVGPNSSLDAVQKKISEYCEKPWNRWRANLRHTYFGSPWSALSLIAAIFLFALTIIQTIFIVLTYY</sequence>
<organism evidence="3 4">
    <name type="scientific">Eucalyptus globulus</name>
    <name type="common">Tasmanian blue gum</name>
    <dbReference type="NCBI Taxonomy" id="34317"/>
    <lineage>
        <taxon>Eukaryota</taxon>
        <taxon>Viridiplantae</taxon>
        <taxon>Streptophyta</taxon>
        <taxon>Embryophyta</taxon>
        <taxon>Tracheophyta</taxon>
        <taxon>Spermatophyta</taxon>
        <taxon>Magnoliopsida</taxon>
        <taxon>eudicotyledons</taxon>
        <taxon>Gunneridae</taxon>
        <taxon>Pentapetalae</taxon>
        <taxon>rosids</taxon>
        <taxon>malvids</taxon>
        <taxon>Myrtales</taxon>
        <taxon>Myrtaceae</taxon>
        <taxon>Myrtoideae</taxon>
        <taxon>Eucalypteae</taxon>
        <taxon>Eucalyptus</taxon>
    </lineage>
</organism>
<protein>
    <submittedName>
        <fullName evidence="3">Uncharacterized protein</fullName>
    </submittedName>
</protein>
<dbReference type="PANTHER" id="PTHR31170">
    <property type="entry name" value="BNAC04G53230D PROTEIN"/>
    <property type="match status" value="1"/>
</dbReference>
<feature type="compositionally biased region" description="Polar residues" evidence="1">
    <location>
        <begin position="9"/>
        <end position="19"/>
    </location>
</feature>
<dbReference type="Proteomes" id="UP001634007">
    <property type="component" value="Unassembled WGS sequence"/>
</dbReference>
<dbReference type="InterPro" id="IPR004158">
    <property type="entry name" value="DUF247_pln"/>
</dbReference>
<gene>
    <name evidence="3" type="ORF">ACJRO7_004642</name>
</gene>
<evidence type="ECO:0000313" key="4">
    <source>
        <dbReference type="Proteomes" id="UP001634007"/>
    </source>
</evidence>
<comment type="caution">
    <text evidence="3">The sequence shown here is derived from an EMBL/GenBank/DDBJ whole genome shotgun (WGS) entry which is preliminary data.</text>
</comment>
<name>A0ABD3J0G4_EUCGL</name>
<reference evidence="3 4" key="1">
    <citation type="submission" date="2024-11" db="EMBL/GenBank/DDBJ databases">
        <title>Chromosome-level genome assembly of Eucalyptus globulus Labill. provides insights into its genome evolution.</title>
        <authorList>
            <person name="Li X."/>
        </authorList>
    </citation>
    <scope>NUCLEOTIDE SEQUENCE [LARGE SCALE GENOMIC DNA]</scope>
    <source>
        <strain evidence="3">CL2024</strain>
        <tissue evidence="3">Fresh tender leaves</tissue>
    </source>
</reference>
<evidence type="ECO:0000256" key="1">
    <source>
        <dbReference type="SAM" id="MobiDB-lite"/>
    </source>
</evidence>
<dbReference type="Pfam" id="PF03140">
    <property type="entry name" value="DUF247"/>
    <property type="match status" value="1"/>
</dbReference>
<dbReference type="AlphaFoldDB" id="A0ABD3J0G4"/>
<dbReference type="EMBL" id="JBJKBG010000010">
    <property type="protein sequence ID" value="KAL3719695.1"/>
    <property type="molecule type" value="Genomic_DNA"/>
</dbReference>
<proteinExistence type="predicted"/>
<dbReference type="PANTHER" id="PTHR31170:SF18">
    <property type="entry name" value="(WILD MALAYSIAN BANANA) HYPOTHETICAL PROTEIN"/>
    <property type="match status" value="1"/>
</dbReference>
<keyword evidence="4" id="KW-1185">Reference proteome</keyword>
<accession>A0ABD3J0G4</accession>
<keyword evidence="2" id="KW-0472">Membrane</keyword>
<feature type="transmembrane region" description="Helical" evidence="2">
    <location>
        <begin position="466"/>
        <end position="492"/>
    </location>
</feature>
<keyword evidence="2" id="KW-1133">Transmembrane helix</keyword>
<keyword evidence="2" id="KW-0812">Transmembrane</keyword>
<evidence type="ECO:0000313" key="3">
    <source>
        <dbReference type="EMBL" id="KAL3719695.1"/>
    </source>
</evidence>
<feature type="region of interest" description="Disordered" evidence="1">
    <location>
        <begin position="1"/>
        <end position="25"/>
    </location>
</feature>
<evidence type="ECO:0000256" key="2">
    <source>
        <dbReference type="SAM" id="Phobius"/>
    </source>
</evidence>